<dbReference type="Pfam" id="PF07813">
    <property type="entry name" value="LTXXQ"/>
    <property type="match status" value="1"/>
</dbReference>
<dbReference type="InterPro" id="IPR012899">
    <property type="entry name" value="LTXXQ"/>
</dbReference>
<evidence type="ECO:0000313" key="4">
    <source>
        <dbReference type="Proteomes" id="UP001501788"/>
    </source>
</evidence>
<accession>A0ABP8LJW0</accession>
<feature type="region of interest" description="Disordered" evidence="1">
    <location>
        <begin position="23"/>
        <end position="66"/>
    </location>
</feature>
<reference evidence="4" key="1">
    <citation type="journal article" date="2019" name="Int. J. Syst. Evol. Microbiol.">
        <title>The Global Catalogue of Microorganisms (GCM) 10K type strain sequencing project: providing services to taxonomists for standard genome sequencing and annotation.</title>
        <authorList>
            <consortium name="The Broad Institute Genomics Platform"/>
            <consortium name="The Broad Institute Genome Sequencing Center for Infectious Disease"/>
            <person name="Wu L."/>
            <person name="Ma J."/>
        </authorList>
    </citation>
    <scope>NUCLEOTIDE SEQUENCE [LARGE SCALE GENOMIC DNA]</scope>
    <source>
        <strain evidence="4">JCM 31890</strain>
    </source>
</reference>
<feature type="region of interest" description="Disordered" evidence="1">
    <location>
        <begin position="128"/>
        <end position="172"/>
    </location>
</feature>
<feature type="chain" id="PRO_5045635379" description="LTXXQ motif family protein" evidence="2">
    <location>
        <begin position="24"/>
        <end position="172"/>
    </location>
</feature>
<dbReference type="EMBL" id="BAABEX010000031">
    <property type="protein sequence ID" value="GAA4430282.1"/>
    <property type="molecule type" value="Genomic_DNA"/>
</dbReference>
<feature type="signal peptide" evidence="2">
    <location>
        <begin position="1"/>
        <end position="23"/>
    </location>
</feature>
<feature type="compositionally biased region" description="Gly residues" evidence="1">
    <location>
        <begin position="36"/>
        <end position="49"/>
    </location>
</feature>
<gene>
    <name evidence="3" type="ORF">GCM10023090_31460</name>
</gene>
<organism evidence="3 4">
    <name type="scientific">Acidovorax lacteus</name>
    <dbReference type="NCBI Taxonomy" id="1924988"/>
    <lineage>
        <taxon>Bacteria</taxon>
        <taxon>Pseudomonadati</taxon>
        <taxon>Pseudomonadota</taxon>
        <taxon>Betaproteobacteria</taxon>
        <taxon>Burkholderiales</taxon>
        <taxon>Comamonadaceae</taxon>
        <taxon>Acidovorax</taxon>
    </lineage>
</organism>
<proteinExistence type="predicted"/>
<evidence type="ECO:0000313" key="3">
    <source>
        <dbReference type="EMBL" id="GAA4430282.1"/>
    </source>
</evidence>
<evidence type="ECO:0000256" key="2">
    <source>
        <dbReference type="SAM" id="SignalP"/>
    </source>
</evidence>
<sequence length="172" mass="18805">MNPWTTRLAATALLAALAAPAFAQTPAGPGPDSGRMGMGHGHAGKGGSPEGAQQRRQERMQRHLNELKSKLQLSPAQEPAWTAFTTALQPAAKPERPSRDQWAQLTTPQRIDRMQELRQRHAAEADRRAQATKSFYATLNPEQQKTFDAQSLRMMGHGGPGEGHGRHGRHHG</sequence>
<dbReference type="Proteomes" id="UP001501788">
    <property type="component" value="Unassembled WGS sequence"/>
</dbReference>
<feature type="compositionally biased region" description="Polar residues" evidence="1">
    <location>
        <begin position="131"/>
        <end position="149"/>
    </location>
</feature>
<keyword evidence="4" id="KW-1185">Reference proteome</keyword>
<feature type="compositionally biased region" description="Basic and acidic residues" evidence="1">
    <location>
        <begin position="53"/>
        <end position="66"/>
    </location>
</feature>
<protein>
    <recommendedName>
        <fullName evidence="5">LTXXQ motif family protein</fullName>
    </recommendedName>
</protein>
<comment type="caution">
    <text evidence="3">The sequence shown here is derived from an EMBL/GenBank/DDBJ whole genome shotgun (WGS) entry which is preliminary data.</text>
</comment>
<evidence type="ECO:0008006" key="5">
    <source>
        <dbReference type="Google" id="ProtNLM"/>
    </source>
</evidence>
<name>A0ABP8LJW0_9BURK</name>
<evidence type="ECO:0000256" key="1">
    <source>
        <dbReference type="SAM" id="MobiDB-lite"/>
    </source>
</evidence>
<keyword evidence="2" id="KW-0732">Signal</keyword>
<dbReference type="RefSeq" id="WP_345067499.1">
    <property type="nucleotide sequence ID" value="NZ_BAABEX010000031.1"/>
</dbReference>